<dbReference type="PANTHER" id="PTHR48056">
    <property type="entry name" value="LRR RECEPTOR-LIKE SERINE/THREONINE-PROTEIN KINASE-RELATED"/>
    <property type="match status" value="1"/>
</dbReference>
<dbReference type="VEuPathDB" id="FungiDB:SDRG_09300"/>
<dbReference type="SUPFAM" id="SSF52058">
    <property type="entry name" value="L domain-like"/>
    <property type="match status" value="1"/>
</dbReference>
<dbReference type="Gene3D" id="1.10.510.10">
    <property type="entry name" value="Transferase(Phosphotransferase) domain 1"/>
    <property type="match status" value="1"/>
</dbReference>
<keyword evidence="8" id="KW-0723">Serine/threonine-protein kinase</keyword>
<dbReference type="InterPro" id="IPR001245">
    <property type="entry name" value="Ser-Thr/Tyr_kinase_cat_dom"/>
</dbReference>
<name>T0RSV8_SAPDV</name>
<reference evidence="8 9" key="1">
    <citation type="submission" date="2012-04" db="EMBL/GenBank/DDBJ databases">
        <title>The Genome Sequence of Saprolegnia declina VS20.</title>
        <authorList>
            <consortium name="The Broad Institute Genome Sequencing Platform"/>
            <person name="Russ C."/>
            <person name="Nusbaum C."/>
            <person name="Tyler B."/>
            <person name="van West P."/>
            <person name="Dieguez-Uribeondo J."/>
            <person name="de Bruijn I."/>
            <person name="Tripathy S."/>
            <person name="Jiang R."/>
            <person name="Young S.K."/>
            <person name="Zeng Q."/>
            <person name="Gargeya S."/>
            <person name="Fitzgerald M."/>
            <person name="Haas B."/>
            <person name="Abouelleil A."/>
            <person name="Alvarado L."/>
            <person name="Arachchi H.M."/>
            <person name="Berlin A."/>
            <person name="Chapman S.B."/>
            <person name="Goldberg J."/>
            <person name="Griggs A."/>
            <person name="Gujja S."/>
            <person name="Hansen M."/>
            <person name="Howarth C."/>
            <person name="Imamovic A."/>
            <person name="Larimer J."/>
            <person name="McCowen C."/>
            <person name="Montmayeur A."/>
            <person name="Murphy C."/>
            <person name="Neiman D."/>
            <person name="Pearson M."/>
            <person name="Priest M."/>
            <person name="Roberts A."/>
            <person name="Saif S."/>
            <person name="Shea T."/>
            <person name="Sisk P."/>
            <person name="Sykes S."/>
            <person name="Wortman J."/>
            <person name="Nusbaum C."/>
            <person name="Birren B."/>
        </authorList>
    </citation>
    <scope>NUCLEOTIDE SEQUENCE [LARGE SCALE GENOMIC DNA]</scope>
    <source>
        <strain evidence="8 9">VS20</strain>
    </source>
</reference>
<dbReference type="RefSeq" id="XP_008613445.1">
    <property type="nucleotide sequence ID" value="XM_008615223.1"/>
</dbReference>
<keyword evidence="4" id="KW-0067">ATP-binding</keyword>
<evidence type="ECO:0000256" key="4">
    <source>
        <dbReference type="ARBA" id="ARBA00022840"/>
    </source>
</evidence>
<keyword evidence="9" id="KW-1185">Reference proteome</keyword>
<dbReference type="Gene3D" id="3.30.200.20">
    <property type="entry name" value="Phosphorylase Kinase, domain 1"/>
    <property type="match status" value="1"/>
</dbReference>
<dbReference type="InParanoid" id="T0RSV8"/>
<evidence type="ECO:0000313" key="8">
    <source>
        <dbReference type="EMBL" id="EQC33322.1"/>
    </source>
</evidence>
<dbReference type="InterPro" id="IPR001611">
    <property type="entry name" value="Leu-rich_rpt"/>
</dbReference>
<dbReference type="Pfam" id="PF07714">
    <property type="entry name" value="PK_Tyr_Ser-Thr"/>
    <property type="match status" value="1"/>
</dbReference>
<dbReference type="InterPro" id="IPR032675">
    <property type="entry name" value="LRR_dom_sf"/>
</dbReference>
<dbReference type="PANTHER" id="PTHR48056:SF81">
    <property type="entry name" value="RECEPTOR PROTEIN-TYROSINE KINASE CEPR1"/>
    <property type="match status" value="1"/>
</dbReference>
<evidence type="ECO:0000256" key="2">
    <source>
        <dbReference type="ARBA" id="ARBA00022737"/>
    </source>
</evidence>
<keyword evidence="5" id="KW-0472">Membrane</keyword>
<keyword evidence="5" id="KW-0812">Transmembrane</keyword>
<dbReference type="EMBL" id="JH767160">
    <property type="protein sequence ID" value="EQC33322.1"/>
    <property type="molecule type" value="Genomic_DNA"/>
</dbReference>
<dbReference type="AlphaFoldDB" id="T0RSV8"/>
<protein>
    <submittedName>
        <fullName evidence="8">Serine/threonine protein kinase</fullName>
    </submittedName>
</protein>
<dbReference type="OrthoDB" id="4062651at2759"/>
<organism evidence="8 9">
    <name type="scientific">Saprolegnia diclina (strain VS20)</name>
    <dbReference type="NCBI Taxonomy" id="1156394"/>
    <lineage>
        <taxon>Eukaryota</taxon>
        <taxon>Sar</taxon>
        <taxon>Stramenopiles</taxon>
        <taxon>Oomycota</taxon>
        <taxon>Saprolegniomycetes</taxon>
        <taxon>Saprolegniales</taxon>
        <taxon>Saprolegniaceae</taxon>
        <taxon>Saprolegnia</taxon>
    </lineage>
</organism>
<keyword evidence="6" id="KW-0732">Signal</keyword>
<dbReference type="InterPro" id="IPR050647">
    <property type="entry name" value="Plant_LRR-RLKs"/>
</dbReference>
<feature type="domain" description="Protein kinase" evidence="7">
    <location>
        <begin position="637"/>
        <end position="925"/>
    </location>
</feature>
<dbReference type="PROSITE" id="PS51450">
    <property type="entry name" value="LRR"/>
    <property type="match status" value="1"/>
</dbReference>
<evidence type="ECO:0000259" key="7">
    <source>
        <dbReference type="PROSITE" id="PS50011"/>
    </source>
</evidence>
<dbReference type="GeneID" id="19950027"/>
<feature type="chain" id="PRO_5004571091" evidence="6">
    <location>
        <begin position="26"/>
        <end position="932"/>
    </location>
</feature>
<gene>
    <name evidence="8" type="ORF">SDRG_09300</name>
</gene>
<feature type="transmembrane region" description="Helical" evidence="5">
    <location>
        <begin position="546"/>
        <end position="566"/>
    </location>
</feature>
<dbReference type="PROSITE" id="PS50011">
    <property type="entry name" value="PROTEIN_KINASE_DOM"/>
    <property type="match status" value="1"/>
</dbReference>
<dbReference type="GO" id="GO:0005524">
    <property type="term" value="F:ATP binding"/>
    <property type="evidence" value="ECO:0007669"/>
    <property type="project" value="UniProtKB-KW"/>
</dbReference>
<evidence type="ECO:0000256" key="1">
    <source>
        <dbReference type="ARBA" id="ARBA00022614"/>
    </source>
</evidence>
<dbReference type="Gene3D" id="3.80.10.10">
    <property type="entry name" value="Ribonuclease Inhibitor"/>
    <property type="match status" value="2"/>
</dbReference>
<dbReference type="InterPro" id="IPR011009">
    <property type="entry name" value="Kinase-like_dom_sf"/>
</dbReference>
<keyword evidence="8" id="KW-0808">Transferase</keyword>
<keyword evidence="1" id="KW-0433">Leucine-rich repeat</keyword>
<sequence>MRLREPSTWRNSALVLGFLLATAMGDGCGVAKTTLTARCGFVVTSPDDKRVCAYDPSSCKPIIKTDTCAGSDGNQYGNFTSYLWLCSYSTSQCQDVSNSVSDTFNKVYSDHQETYKNAVFFSNARSIQETGLYCYDTSSKQELGVVAIASSRHCIYDTSCNVAPWTDATKAVDIVNDYYTVNSSMVLSGLGITALGPDLASDFNKNNTYSNLDLTKNQLTDLASTKFPTSLMVMDVSQNNLTSIAKIQATNLNALRASSNAITTIGELPSGLWSLVLEFNQITTLDASSLPPQLITLNLFNNELTSVRGSFPSSFKNLILPGNKLTTFPAESLGANLEQLDLGSNQLAKMPDLSKLAKLAIVKLQNNALTSLGAFPSNVTTIFAGSNKLTSFPTNLPPSVQALDLSLSNVAWQLAPNVLPLNVTNLNLSGNPVRDGFLNASLLPFQLKSLDLSACGIASIVGDFPPQLTRVLLSGNPIASFPLSTATATLFRAIPNGLVLPEKILSLNCSTSSQLKLLAGNATVVFCPDATYIAAGSDVVSSSKGWFFGVGAGVVLVVLVAVVVLYRKRLVRSKALSKLLEDFASNRSRQSKLDSMAGFEFTATPGIAESAAGLSRFETDLLDSDLAEHRIPLNDVKILGPLHGKHKNASVPGTMMLYKAEFDGRLVVLKTLMTDTHATGALAAQADAFLAVITLRARLDHPNIVTFIGAVWSSNVRKGMLGFGFLSEHMAKGDLGRLLTLDQSRSSAERLFKWMPRSSNALPKLSLVSDIALAIVCLHSFAPAIMHRNLHARHVLLTDEYVAKLSGFRPQDDDESDDAAPRFVPDRLLTPPEVLKGDEWTEKADIYAFGILICEVDLGHHPYAHTIKTGDAEDASQQIATLVMADLLQPTFSVECPIDVQDVAKKCLAHCAEDRPSAVQMEYWLRKLRLSY</sequence>
<dbReference type="SMART" id="SM00364">
    <property type="entry name" value="LRR_BAC"/>
    <property type="match status" value="8"/>
</dbReference>
<proteinExistence type="predicted"/>
<evidence type="ECO:0000256" key="6">
    <source>
        <dbReference type="SAM" id="SignalP"/>
    </source>
</evidence>
<keyword evidence="3" id="KW-0547">Nucleotide-binding</keyword>
<dbReference type="SUPFAM" id="SSF56112">
    <property type="entry name" value="Protein kinase-like (PK-like)"/>
    <property type="match status" value="1"/>
</dbReference>
<evidence type="ECO:0000256" key="3">
    <source>
        <dbReference type="ARBA" id="ARBA00022741"/>
    </source>
</evidence>
<dbReference type="GO" id="GO:0004674">
    <property type="term" value="F:protein serine/threonine kinase activity"/>
    <property type="evidence" value="ECO:0007669"/>
    <property type="project" value="UniProtKB-KW"/>
</dbReference>
<accession>T0RSV8</accession>
<evidence type="ECO:0000256" key="5">
    <source>
        <dbReference type="SAM" id="Phobius"/>
    </source>
</evidence>
<dbReference type="eggNOG" id="KOG0192">
    <property type="taxonomic scope" value="Eukaryota"/>
</dbReference>
<dbReference type="InterPro" id="IPR000719">
    <property type="entry name" value="Prot_kinase_dom"/>
</dbReference>
<evidence type="ECO:0000313" key="9">
    <source>
        <dbReference type="Proteomes" id="UP000030762"/>
    </source>
</evidence>
<dbReference type="STRING" id="1156394.T0RSV8"/>
<keyword evidence="8" id="KW-0418">Kinase</keyword>
<dbReference type="Proteomes" id="UP000030762">
    <property type="component" value="Unassembled WGS sequence"/>
</dbReference>
<feature type="transmembrane region" description="Helical" evidence="5">
    <location>
        <begin position="765"/>
        <end position="786"/>
    </location>
</feature>
<keyword evidence="2" id="KW-0677">Repeat</keyword>
<feature type="signal peptide" evidence="6">
    <location>
        <begin position="1"/>
        <end position="25"/>
    </location>
</feature>
<keyword evidence="5" id="KW-1133">Transmembrane helix</keyword>